<comment type="caution">
    <text evidence="1">The sequence shown here is derived from an EMBL/GenBank/DDBJ whole genome shotgun (WGS) entry which is preliminary data.</text>
</comment>
<evidence type="ECO:0000313" key="2">
    <source>
        <dbReference type="Proteomes" id="UP001055811"/>
    </source>
</evidence>
<protein>
    <submittedName>
        <fullName evidence="1">Uncharacterized protein</fullName>
    </submittedName>
</protein>
<dbReference type="EMBL" id="CM042015">
    <property type="protein sequence ID" value="KAI3711076.1"/>
    <property type="molecule type" value="Genomic_DNA"/>
</dbReference>
<reference evidence="2" key="1">
    <citation type="journal article" date="2022" name="Mol. Ecol. Resour.">
        <title>The genomes of chicory, endive, great burdock and yacon provide insights into Asteraceae palaeo-polyploidization history and plant inulin production.</title>
        <authorList>
            <person name="Fan W."/>
            <person name="Wang S."/>
            <person name="Wang H."/>
            <person name="Wang A."/>
            <person name="Jiang F."/>
            <person name="Liu H."/>
            <person name="Zhao H."/>
            <person name="Xu D."/>
            <person name="Zhang Y."/>
        </authorList>
    </citation>
    <scope>NUCLEOTIDE SEQUENCE [LARGE SCALE GENOMIC DNA]</scope>
    <source>
        <strain evidence="2">cv. Punajuju</strain>
    </source>
</reference>
<proteinExistence type="predicted"/>
<sequence>MHSYQSALSDITPPSDLSLSLLSITETHDKKIGSDLVSRMKLSCIVGFAQEIAFYDKFDYCIYWSWLHVHFFLEANTAGCGCCTPVPIISVAVRYFGRYLRELSHATQAAAAVAASIAEILNEKGPGLMIVLRSLVLACCIPALHK</sequence>
<dbReference type="Proteomes" id="UP001055811">
    <property type="component" value="Linkage Group LG07"/>
</dbReference>
<organism evidence="1 2">
    <name type="scientific">Cichorium intybus</name>
    <name type="common">Chicory</name>
    <dbReference type="NCBI Taxonomy" id="13427"/>
    <lineage>
        <taxon>Eukaryota</taxon>
        <taxon>Viridiplantae</taxon>
        <taxon>Streptophyta</taxon>
        <taxon>Embryophyta</taxon>
        <taxon>Tracheophyta</taxon>
        <taxon>Spermatophyta</taxon>
        <taxon>Magnoliopsida</taxon>
        <taxon>eudicotyledons</taxon>
        <taxon>Gunneridae</taxon>
        <taxon>Pentapetalae</taxon>
        <taxon>asterids</taxon>
        <taxon>campanulids</taxon>
        <taxon>Asterales</taxon>
        <taxon>Asteraceae</taxon>
        <taxon>Cichorioideae</taxon>
        <taxon>Cichorieae</taxon>
        <taxon>Cichoriinae</taxon>
        <taxon>Cichorium</taxon>
    </lineage>
</organism>
<accession>A0ACB9AMV9</accession>
<evidence type="ECO:0000313" key="1">
    <source>
        <dbReference type="EMBL" id="KAI3711076.1"/>
    </source>
</evidence>
<gene>
    <name evidence="1" type="ORF">L2E82_40890</name>
</gene>
<keyword evidence="2" id="KW-1185">Reference proteome</keyword>
<reference evidence="1 2" key="2">
    <citation type="journal article" date="2022" name="Mol. Ecol. Resour.">
        <title>The genomes of chicory, endive, great burdock and yacon provide insights into Asteraceae paleo-polyploidization history and plant inulin production.</title>
        <authorList>
            <person name="Fan W."/>
            <person name="Wang S."/>
            <person name="Wang H."/>
            <person name="Wang A."/>
            <person name="Jiang F."/>
            <person name="Liu H."/>
            <person name="Zhao H."/>
            <person name="Xu D."/>
            <person name="Zhang Y."/>
        </authorList>
    </citation>
    <scope>NUCLEOTIDE SEQUENCE [LARGE SCALE GENOMIC DNA]</scope>
    <source>
        <strain evidence="2">cv. Punajuju</strain>
        <tissue evidence="1">Leaves</tissue>
    </source>
</reference>
<name>A0ACB9AMV9_CICIN</name>